<organism evidence="1 2">
    <name type="scientific">Rubripirellula obstinata</name>
    <dbReference type="NCBI Taxonomy" id="406547"/>
    <lineage>
        <taxon>Bacteria</taxon>
        <taxon>Pseudomonadati</taxon>
        <taxon>Planctomycetota</taxon>
        <taxon>Planctomycetia</taxon>
        <taxon>Pirellulales</taxon>
        <taxon>Pirellulaceae</taxon>
        <taxon>Rubripirellula</taxon>
    </lineage>
</organism>
<reference evidence="1 2" key="1">
    <citation type="submission" date="2019-08" db="EMBL/GenBank/DDBJ databases">
        <title>Deep-cultivation of Planctomycetes and their phenomic and genomic characterization uncovers novel biology.</title>
        <authorList>
            <person name="Wiegand S."/>
            <person name="Jogler M."/>
            <person name="Boedeker C."/>
            <person name="Pinto D."/>
            <person name="Vollmers J."/>
            <person name="Rivas-Marin E."/>
            <person name="Kohn T."/>
            <person name="Peeters S.H."/>
            <person name="Heuer A."/>
            <person name="Rast P."/>
            <person name="Oberbeckmann S."/>
            <person name="Bunk B."/>
            <person name="Jeske O."/>
            <person name="Meyerdierks A."/>
            <person name="Storesund J.E."/>
            <person name="Kallscheuer N."/>
            <person name="Luecker S."/>
            <person name="Lage O.M."/>
            <person name="Pohl T."/>
            <person name="Merkel B.J."/>
            <person name="Hornburger P."/>
            <person name="Mueller R.-W."/>
            <person name="Bruemmer F."/>
            <person name="Labrenz M."/>
            <person name="Spormann A.M."/>
            <person name="Op Den Camp H."/>
            <person name="Overmann J."/>
            <person name="Amann R."/>
            <person name="Jetten M.S.M."/>
            <person name="Mascher T."/>
            <person name="Medema M.H."/>
            <person name="Devos D.P."/>
            <person name="Kaster A.-K."/>
            <person name="Ovreas L."/>
            <person name="Rohde M."/>
            <person name="Galperin M.Y."/>
            <person name="Jogler C."/>
        </authorList>
    </citation>
    <scope>NUCLEOTIDE SEQUENCE [LARGE SCALE GENOMIC DNA]</scope>
    <source>
        <strain evidence="1 2">LF1</strain>
    </source>
</reference>
<dbReference type="EMBL" id="VRLW01000001">
    <property type="protein sequence ID" value="KAA1258376.1"/>
    <property type="molecule type" value="Genomic_DNA"/>
</dbReference>
<comment type="caution">
    <text evidence="1">The sequence shown here is derived from an EMBL/GenBank/DDBJ whole genome shotgun (WGS) entry which is preliminary data.</text>
</comment>
<proteinExistence type="predicted"/>
<dbReference type="Proteomes" id="UP000322699">
    <property type="component" value="Unassembled WGS sequence"/>
</dbReference>
<sequence length="71" mass="7918">MTDKEVIERLRSECETMRSRVDALLSCEEAIEHLVEPDVFGESYRDLLKSDTNELAEAIGMAEASLLGGDE</sequence>
<evidence type="ECO:0000313" key="2">
    <source>
        <dbReference type="Proteomes" id="UP000322699"/>
    </source>
</evidence>
<name>A0A5B1CCT6_9BACT</name>
<evidence type="ECO:0000313" key="1">
    <source>
        <dbReference type="EMBL" id="KAA1258376.1"/>
    </source>
</evidence>
<dbReference type="AlphaFoldDB" id="A0A5B1CCT6"/>
<accession>A0A5B1CCT6</accession>
<dbReference type="RefSeq" id="WP_068261687.1">
    <property type="nucleotide sequence ID" value="NZ_LWSK01000027.1"/>
</dbReference>
<gene>
    <name evidence="1" type="ORF">LF1_08950</name>
</gene>
<protein>
    <submittedName>
        <fullName evidence="1">Uncharacterized protein</fullName>
    </submittedName>
</protein>
<keyword evidence="2" id="KW-1185">Reference proteome</keyword>